<proteinExistence type="predicted"/>
<sequence length="320" mass="35682">MESLSTSIVCSYSPPSQNLRRMLKFGKPSSVPPKRFVLYPLRERNHTLHLLYPILGYLTPLPGLASEPAAAGSADKINLEAIVVAIDDFFTRNPFFVAGCTFIWLVVVPVVQYYVSKYKYVSAIDAFRKLRDNPDAELLDIRDRRSVAANDSPDLGFLKKKKGVVKAEFVEGREEEFVRKVLGEFEDPGNTVLCILDNFDGNSLKVAELLFRKGFKEAYAIKGGVLGKKGWMDIQETLLPPSAHMKPKKRKDKPSPVIRTNGAVGQIKNEKTAELSSADDSLGENPVMDSRVEVRRSLSPYPNYPDLKPPSSPTPSRPVR</sequence>
<name>A0ACB9M737_9MYRT</name>
<gene>
    <name evidence="1" type="ORF">MLD38_032898</name>
</gene>
<dbReference type="Proteomes" id="UP001057402">
    <property type="component" value="Chromosome 10"/>
</dbReference>
<accession>A0ACB9M737</accession>
<evidence type="ECO:0000313" key="1">
    <source>
        <dbReference type="EMBL" id="KAI4319277.1"/>
    </source>
</evidence>
<reference evidence="2" key="1">
    <citation type="journal article" date="2023" name="Front. Plant Sci.">
        <title>Chromosomal-level genome assembly of Melastoma candidum provides insights into trichome evolution.</title>
        <authorList>
            <person name="Zhong Y."/>
            <person name="Wu W."/>
            <person name="Sun C."/>
            <person name="Zou P."/>
            <person name="Liu Y."/>
            <person name="Dai S."/>
            <person name="Zhou R."/>
        </authorList>
    </citation>
    <scope>NUCLEOTIDE SEQUENCE [LARGE SCALE GENOMIC DNA]</scope>
</reference>
<dbReference type="EMBL" id="CM042889">
    <property type="protein sequence ID" value="KAI4319277.1"/>
    <property type="molecule type" value="Genomic_DNA"/>
</dbReference>
<organism evidence="1 2">
    <name type="scientific">Melastoma candidum</name>
    <dbReference type="NCBI Taxonomy" id="119954"/>
    <lineage>
        <taxon>Eukaryota</taxon>
        <taxon>Viridiplantae</taxon>
        <taxon>Streptophyta</taxon>
        <taxon>Embryophyta</taxon>
        <taxon>Tracheophyta</taxon>
        <taxon>Spermatophyta</taxon>
        <taxon>Magnoliopsida</taxon>
        <taxon>eudicotyledons</taxon>
        <taxon>Gunneridae</taxon>
        <taxon>Pentapetalae</taxon>
        <taxon>rosids</taxon>
        <taxon>malvids</taxon>
        <taxon>Myrtales</taxon>
        <taxon>Melastomataceae</taxon>
        <taxon>Melastomatoideae</taxon>
        <taxon>Melastomateae</taxon>
        <taxon>Melastoma</taxon>
    </lineage>
</organism>
<comment type="caution">
    <text evidence="1">The sequence shown here is derived from an EMBL/GenBank/DDBJ whole genome shotgun (WGS) entry which is preliminary data.</text>
</comment>
<keyword evidence="2" id="KW-1185">Reference proteome</keyword>
<protein>
    <submittedName>
        <fullName evidence="1">Uncharacterized protein</fullName>
    </submittedName>
</protein>
<evidence type="ECO:0000313" key="2">
    <source>
        <dbReference type="Proteomes" id="UP001057402"/>
    </source>
</evidence>